<evidence type="ECO:0000313" key="3">
    <source>
        <dbReference type="Proteomes" id="UP000077315"/>
    </source>
</evidence>
<keyword evidence="1" id="KW-0472">Membrane</keyword>
<protein>
    <submittedName>
        <fullName evidence="2">Uncharacterized protein</fullName>
    </submittedName>
</protein>
<dbReference type="OrthoDB" id="411535at2759"/>
<dbReference type="InterPro" id="IPR026721">
    <property type="entry name" value="TMEM18"/>
</dbReference>
<dbReference type="GeneID" id="28991924"/>
<keyword evidence="1" id="KW-0812">Transmembrane</keyword>
<dbReference type="Pfam" id="PF14770">
    <property type="entry name" value="TMEM18"/>
    <property type="match status" value="1"/>
</dbReference>
<dbReference type="VEuPathDB" id="FungiDB:PHYBLDRAFT_143578"/>
<keyword evidence="3" id="KW-1185">Reference proteome</keyword>
<dbReference type="RefSeq" id="XP_018293363.1">
    <property type="nucleotide sequence ID" value="XM_018431018.1"/>
</dbReference>
<proteinExistence type="predicted"/>
<evidence type="ECO:0000256" key="1">
    <source>
        <dbReference type="SAM" id="Phobius"/>
    </source>
</evidence>
<dbReference type="AlphaFoldDB" id="A0A162UHS9"/>
<gene>
    <name evidence="2" type="ORF">PHYBLDRAFT_143578</name>
</gene>
<evidence type="ECO:0000313" key="2">
    <source>
        <dbReference type="EMBL" id="OAD75323.1"/>
    </source>
</evidence>
<dbReference type="Proteomes" id="UP000077315">
    <property type="component" value="Unassembled WGS sequence"/>
</dbReference>
<dbReference type="InParanoid" id="A0A162UHS9"/>
<accession>A0A162UHS9</accession>
<dbReference type="EMBL" id="KV440977">
    <property type="protein sequence ID" value="OAD75323.1"/>
    <property type="molecule type" value="Genomic_DNA"/>
</dbReference>
<organism evidence="2 3">
    <name type="scientific">Phycomyces blakesleeanus (strain ATCC 8743b / DSM 1359 / FGSC 10004 / NBRC 33097 / NRRL 1555)</name>
    <dbReference type="NCBI Taxonomy" id="763407"/>
    <lineage>
        <taxon>Eukaryota</taxon>
        <taxon>Fungi</taxon>
        <taxon>Fungi incertae sedis</taxon>
        <taxon>Mucoromycota</taxon>
        <taxon>Mucoromycotina</taxon>
        <taxon>Mucoromycetes</taxon>
        <taxon>Mucorales</taxon>
        <taxon>Phycomycetaceae</taxon>
        <taxon>Phycomyces</taxon>
    </lineage>
</organism>
<feature type="transmembrane region" description="Helical" evidence="1">
    <location>
        <begin position="109"/>
        <end position="132"/>
    </location>
</feature>
<reference evidence="3" key="1">
    <citation type="submission" date="2015-06" db="EMBL/GenBank/DDBJ databases">
        <title>Expansion of signal transduction pathways in fungi by whole-genome duplication.</title>
        <authorList>
            <consortium name="DOE Joint Genome Institute"/>
            <person name="Corrochano L.M."/>
            <person name="Kuo A."/>
            <person name="Marcet-Houben M."/>
            <person name="Polaino S."/>
            <person name="Salamov A."/>
            <person name="Villalobos J.M."/>
            <person name="Alvarez M.I."/>
            <person name="Avalos J."/>
            <person name="Benito E.P."/>
            <person name="Benoit I."/>
            <person name="Burger G."/>
            <person name="Camino L.P."/>
            <person name="Canovas D."/>
            <person name="Cerda-Olmedo E."/>
            <person name="Cheng J.-F."/>
            <person name="Dominguez A."/>
            <person name="Elias M."/>
            <person name="Eslava A.P."/>
            <person name="Glaser F."/>
            <person name="Grimwood J."/>
            <person name="Gutierrez G."/>
            <person name="Heitman J."/>
            <person name="Henrissat B."/>
            <person name="Iturriaga E.A."/>
            <person name="Lang B.F."/>
            <person name="Lavin J.L."/>
            <person name="Lee S."/>
            <person name="Li W."/>
            <person name="Lindquist E."/>
            <person name="Lopez-Garcia S."/>
            <person name="Luque E.M."/>
            <person name="Marcos A.T."/>
            <person name="Martin J."/>
            <person name="McCluskey K."/>
            <person name="Medina H.R."/>
            <person name="Miralles-Duran A."/>
            <person name="Miyazaki A."/>
            <person name="Munoz-Torres E."/>
            <person name="Oguiza J.A."/>
            <person name="Ohm R."/>
            <person name="Olmedo M."/>
            <person name="Orejas M."/>
            <person name="Ortiz-Castellanos L."/>
            <person name="Pisabarro A.G."/>
            <person name="Rodriguez-Romero J."/>
            <person name="Ruiz-Herrera J."/>
            <person name="Ruiz-Vazquez R."/>
            <person name="Sanz C."/>
            <person name="Schackwitz W."/>
            <person name="Schmutz J."/>
            <person name="Shahriari M."/>
            <person name="Shelest E."/>
            <person name="Silva-Franco F."/>
            <person name="Soanes D."/>
            <person name="Syed K."/>
            <person name="Tagua V.G."/>
            <person name="Talbot N.J."/>
            <person name="Thon M."/>
            <person name="De vries R.P."/>
            <person name="Wiebenga A."/>
            <person name="Yadav J.S."/>
            <person name="Braun E.L."/>
            <person name="Baker S."/>
            <person name="Garre V."/>
            <person name="Horwitz B."/>
            <person name="Torres-Martinez S."/>
            <person name="Idnurm A."/>
            <person name="Herrera-Estrella A."/>
            <person name="Gabaldon T."/>
            <person name="Grigoriev I.V."/>
        </authorList>
    </citation>
    <scope>NUCLEOTIDE SEQUENCE [LARGE SCALE GENOMIC DNA]</scope>
    <source>
        <strain evidence="3">NRRL 1555(-)</strain>
    </source>
</reference>
<name>A0A162UHS9_PHYB8</name>
<sequence>MSQDIVQGILEQVQQGIGRAANRSAYDEFVDYTLQFFQSVDWSQPWLRALIGFHVICMLIPIFLRNRHTLLSVYFFAILGMAALASPLNSLGAEHWKQFASANYFDPSGMFIVIVYAFPLLINGFFTLFFVLRATVKTMVLVKKQSLKAKKAQ</sequence>
<feature type="transmembrane region" description="Helical" evidence="1">
    <location>
        <begin position="46"/>
        <end position="64"/>
    </location>
</feature>
<feature type="transmembrane region" description="Helical" evidence="1">
    <location>
        <begin position="71"/>
        <end position="89"/>
    </location>
</feature>
<keyword evidence="1" id="KW-1133">Transmembrane helix</keyword>